<evidence type="ECO:0000313" key="3">
    <source>
        <dbReference type="EMBL" id="GAQ90449.1"/>
    </source>
</evidence>
<organism evidence="3 4">
    <name type="scientific">Klebsormidium nitens</name>
    <name type="common">Green alga</name>
    <name type="synonym">Ulothrix nitens</name>
    <dbReference type="NCBI Taxonomy" id="105231"/>
    <lineage>
        <taxon>Eukaryota</taxon>
        <taxon>Viridiplantae</taxon>
        <taxon>Streptophyta</taxon>
        <taxon>Klebsormidiophyceae</taxon>
        <taxon>Klebsormidiales</taxon>
        <taxon>Klebsormidiaceae</taxon>
        <taxon>Klebsormidium</taxon>
    </lineage>
</organism>
<reference evidence="3 4" key="1">
    <citation type="journal article" date="2014" name="Nat. Commun.">
        <title>Klebsormidium flaccidum genome reveals primary factors for plant terrestrial adaptation.</title>
        <authorList>
            <person name="Hori K."/>
            <person name="Maruyama F."/>
            <person name="Fujisawa T."/>
            <person name="Togashi T."/>
            <person name="Yamamoto N."/>
            <person name="Seo M."/>
            <person name="Sato S."/>
            <person name="Yamada T."/>
            <person name="Mori H."/>
            <person name="Tajima N."/>
            <person name="Moriyama T."/>
            <person name="Ikeuchi M."/>
            <person name="Watanabe M."/>
            <person name="Wada H."/>
            <person name="Kobayashi K."/>
            <person name="Saito M."/>
            <person name="Masuda T."/>
            <person name="Sasaki-Sekimoto Y."/>
            <person name="Mashiguchi K."/>
            <person name="Awai K."/>
            <person name="Shimojima M."/>
            <person name="Masuda S."/>
            <person name="Iwai M."/>
            <person name="Nobusawa T."/>
            <person name="Narise T."/>
            <person name="Kondo S."/>
            <person name="Saito H."/>
            <person name="Sato R."/>
            <person name="Murakawa M."/>
            <person name="Ihara Y."/>
            <person name="Oshima-Yamada Y."/>
            <person name="Ohtaka K."/>
            <person name="Satoh M."/>
            <person name="Sonobe K."/>
            <person name="Ishii M."/>
            <person name="Ohtani R."/>
            <person name="Kanamori-Sato M."/>
            <person name="Honoki R."/>
            <person name="Miyazaki D."/>
            <person name="Mochizuki H."/>
            <person name="Umetsu J."/>
            <person name="Higashi K."/>
            <person name="Shibata D."/>
            <person name="Kamiya Y."/>
            <person name="Sato N."/>
            <person name="Nakamura Y."/>
            <person name="Tabata S."/>
            <person name="Ida S."/>
            <person name="Kurokawa K."/>
            <person name="Ohta H."/>
        </authorList>
    </citation>
    <scope>NUCLEOTIDE SEQUENCE [LARGE SCALE GENOMIC DNA]</scope>
    <source>
        <strain evidence="3 4">NIES-2285</strain>
    </source>
</reference>
<dbReference type="InterPro" id="IPR011009">
    <property type="entry name" value="Kinase-like_dom_sf"/>
</dbReference>
<protein>
    <recommendedName>
        <fullName evidence="2">Protein kinase domain-containing protein</fullName>
    </recommendedName>
</protein>
<feature type="domain" description="Protein kinase" evidence="2">
    <location>
        <begin position="320"/>
        <end position="653"/>
    </location>
</feature>
<dbReference type="GO" id="GO:0005524">
    <property type="term" value="F:ATP binding"/>
    <property type="evidence" value="ECO:0007669"/>
    <property type="project" value="InterPro"/>
</dbReference>
<evidence type="ECO:0000259" key="2">
    <source>
        <dbReference type="PROSITE" id="PS50011"/>
    </source>
</evidence>
<accession>A0A1Y1ILX7</accession>
<name>A0A1Y1ILX7_KLENI</name>
<proteinExistence type="predicted"/>
<feature type="region of interest" description="Disordered" evidence="1">
    <location>
        <begin position="147"/>
        <end position="186"/>
    </location>
</feature>
<dbReference type="InterPro" id="IPR040976">
    <property type="entry name" value="Pkinase_fungal"/>
</dbReference>
<dbReference type="Proteomes" id="UP000054558">
    <property type="component" value="Unassembled WGS sequence"/>
</dbReference>
<dbReference type="SUPFAM" id="SSF56112">
    <property type="entry name" value="Protein kinase-like (PK-like)"/>
    <property type="match status" value="1"/>
</dbReference>
<dbReference type="Pfam" id="PF17667">
    <property type="entry name" value="Pkinase_fungal"/>
    <property type="match status" value="1"/>
</dbReference>
<dbReference type="EMBL" id="DF237589">
    <property type="protein sequence ID" value="GAQ90449.1"/>
    <property type="molecule type" value="Genomic_DNA"/>
</dbReference>
<dbReference type="PROSITE" id="PS50011">
    <property type="entry name" value="PROTEIN_KINASE_DOM"/>
    <property type="match status" value="1"/>
</dbReference>
<evidence type="ECO:0000256" key="1">
    <source>
        <dbReference type="SAM" id="MobiDB-lite"/>
    </source>
</evidence>
<gene>
    <name evidence="3" type="ORF">KFL_006400050</name>
</gene>
<dbReference type="GO" id="GO:0004672">
    <property type="term" value="F:protein kinase activity"/>
    <property type="evidence" value="ECO:0007669"/>
    <property type="project" value="InterPro"/>
</dbReference>
<keyword evidence="4" id="KW-1185">Reference proteome</keyword>
<dbReference type="Gene3D" id="1.10.510.10">
    <property type="entry name" value="Transferase(Phosphotransferase) domain 1"/>
    <property type="match status" value="1"/>
</dbReference>
<dbReference type="AlphaFoldDB" id="A0A1Y1ILX7"/>
<sequence>MGEEQLDEAFMRRLWSLANFAEDQIGAISALLINSPQNLRVAKIMPNDAQLGGFLRQLLKMQEPQKEAVRVEEFLQLKGSVADLQLKYDASTRSSRTDASVGKFWRAKAVKIKDLPFLAAVADSELDQVANAVLERFPEKKKTGLEYAPVKSLQTGEEEAGLSSPSNKKRKGPSPSSPTQPKLPGYTLADCIPAARLPKFKEDAHMQPAVIKMVEAALGVLRSKLILRDTHDSSNQFIHPVGRPDLSLLAAALIAWTQLVSVGEFKLGEGTDDIDSMFGQLINRTAAILDSQPDRQRVVSFGLTMNSIEVVHVHRGQDRTWVVQTIGPLPFSISRESAGFKILIRLLATELTDLGFLQPEIPEVHLSRELCNLELLRRGQLQAPQGTAPNRVGSVVFQASTAGHNNCILKLCHSGKEGDVLNYLGQCEEVSNVVELLERGKCTYNGRDWDALLLIPVAVRLTQELPVQVLAQVTLDLAHAIDACLKVGVAHRDISLDNIGIMDGRGVLYDFSAAKFIDPKDRDTMEAASPSGKLEAITGTSRYAALSVLEGRSHTTSSMLESLYLSILSACCDEKLTGRHDMKIEDLQKCQIVRRGSMLALRPPDFSKVPSSHLGFVREMHELFYPLQSGSAARMYNVAVALDKFEEVCKMWMQPLTAAN</sequence>
<dbReference type="OrthoDB" id="2747778at2759"/>
<dbReference type="InterPro" id="IPR000719">
    <property type="entry name" value="Prot_kinase_dom"/>
</dbReference>
<evidence type="ECO:0000313" key="4">
    <source>
        <dbReference type="Proteomes" id="UP000054558"/>
    </source>
</evidence>